<dbReference type="SUPFAM" id="SSF51412">
    <property type="entry name" value="Inosine monophosphate dehydrogenase (IMPDH)"/>
    <property type="match status" value="1"/>
</dbReference>
<dbReference type="InterPro" id="IPR005990">
    <property type="entry name" value="IMP_DH"/>
</dbReference>
<dbReference type="GO" id="GO:0003938">
    <property type="term" value="F:IMP dehydrogenase activity"/>
    <property type="evidence" value="ECO:0007669"/>
    <property type="project" value="UniProtKB-EC"/>
</dbReference>
<evidence type="ECO:0000313" key="5">
    <source>
        <dbReference type="EMBL" id="EHN12827.1"/>
    </source>
</evidence>
<dbReference type="EMBL" id="AGUD01000009">
    <property type="protein sequence ID" value="EHN12827.1"/>
    <property type="molecule type" value="Genomic_DNA"/>
</dbReference>
<dbReference type="OrthoDB" id="9805398at2"/>
<dbReference type="Pfam" id="PF00478">
    <property type="entry name" value="IMPDH"/>
    <property type="match status" value="1"/>
</dbReference>
<dbReference type="InterPro" id="IPR013785">
    <property type="entry name" value="Aldolase_TIM"/>
</dbReference>
<name>H0E0G6_9ACTN</name>
<keyword evidence="3" id="KW-0520">NAD</keyword>
<dbReference type="PATRIC" id="fig|1097667.3.peg.273"/>
<feature type="domain" description="IMP dehydrogenase/GMP reductase" evidence="4">
    <location>
        <begin position="14"/>
        <end position="298"/>
    </location>
</feature>
<evidence type="ECO:0000256" key="3">
    <source>
        <dbReference type="ARBA" id="ARBA00023027"/>
    </source>
</evidence>
<sequence>MEIEIGRGKKARRAYGFDEITIVPSRRTRNPDEVDVSWKLGPYRFELPLVASPMDASISPATAKAVGRLGGLAVLDLEGLWTRHEDADAQLEALAGLEGPAAIARLRELHAAPVVPELIEQRIREIKSEPGVVVAGSLTPQRVTRHYETALEAGLDVLAILGTVVSAEHVAERGDAEVLNLKQFIAQVPVPVVVGGCSSYHTGLHLMRTGAAGVLVGVGAGRGSTVRRVLGLGLPQATAIADVAGARSTHVLETGEYVQVIADGGMRTGGDIAKAIACGADAVMLGAPLARADEAPGRGWHWTPAAAHRDLPRGDRVRVGAVGPLEQVLLGPGIDGSGTTNLIGALRRSMATCGSLDLAEFNRAEIAVAPAREGAQPGSQAG</sequence>
<organism evidence="5 6">
    <name type="scientific">Patulibacter medicamentivorans</name>
    <dbReference type="NCBI Taxonomy" id="1097667"/>
    <lineage>
        <taxon>Bacteria</taxon>
        <taxon>Bacillati</taxon>
        <taxon>Actinomycetota</taxon>
        <taxon>Thermoleophilia</taxon>
        <taxon>Solirubrobacterales</taxon>
        <taxon>Patulibacteraceae</taxon>
        <taxon>Patulibacter</taxon>
    </lineage>
</organism>
<reference evidence="5 6" key="1">
    <citation type="journal article" date="2013" name="Biodegradation">
        <title>Quantitative proteomic analysis of ibuprofen-degrading Patulibacter sp. strain I11.</title>
        <authorList>
            <person name="Almeida B."/>
            <person name="Kjeldal H."/>
            <person name="Lolas I."/>
            <person name="Knudsen A.D."/>
            <person name="Carvalho G."/>
            <person name="Nielsen K.L."/>
            <person name="Barreto Crespo M.T."/>
            <person name="Stensballe A."/>
            <person name="Nielsen J.L."/>
        </authorList>
    </citation>
    <scope>NUCLEOTIDE SEQUENCE [LARGE SCALE GENOMIC DNA]</scope>
    <source>
        <strain evidence="5 6">I11</strain>
    </source>
</reference>
<dbReference type="AlphaFoldDB" id="H0E0G6"/>
<dbReference type="CDD" id="cd00381">
    <property type="entry name" value="IMPDH"/>
    <property type="match status" value="1"/>
</dbReference>
<dbReference type="PANTHER" id="PTHR11911">
    <property type="entry name" value="INOSINE-5-MONOPHOSPHATE DEHYDROGENASE RELATED"/>
    <property type="match status" value="1"/>
</dbReference>
<protein>
    <submittedName>
        <fullName evidence="5">Inosine-5'-monophosphate dehydrogenase</fullName>
        <ecNumber evidence="5">1.1.1.205</ecNumber>
    </submittedName>
</protein>
<dbReference type="RefSeq" id="WP_007570049.1">
    <property type="nucleotide sequence ID" value="NZ_AGUD01000009.1"/>
</dbReference>
<dbReference type="InterPro" id="IPR001093">
    <property type="entry name" value="IMP_DH_GMPRt"/>
</dbReference>
<dbReference type="EC" id="1.1.1.205" evidence="5"/>
<dbReference type="GO" id="GO:0006183">
    <property type="term" value="P:GTP biosynthetic process"/>
    <property type="evidence" value="ECO:0007669"/>
    <property type="project" value="TreeGrafter"/>
</dbReference>
<dbReference type="InterPro" id="IPR005992">
    <property type="entry name" value="IMP_DH-rel2"/>
</dbReference>
<dbReference type="Proteomes" id="UP000005143">
    <property type="component" value="Unassembled WGS sequence"/>
</dbReference>
<dbReference type="PANTHER" id="PTHR11911:SF85">
    <property type="entry name" value="INOSINE-5'-MONOPHOSPHATE DEHYDROGENASE"/>
    <property type="match status" value="1"/>
</dbReference>
<keyword evidence="6" id="KW-1185">Reference proteome</keyword>
<proteinExistence type="inferred from homology"/>
<evidence type="ECO:0000313" key="6">
    <source>
        <dbReference type="Proteomes" id="UP000005143"/>
    </source>
</evidence>
<dbReference type="Gene3D" id="3.20.20.70">
    <property type="entry name" value="Aldolase class I"/>
    <property type="match status" value="1"/>
</dbReference>
<gene>
    <name evidence="5" type="ORF">PAI11_02740</name>
</gene>
<keyword evidence="2 5" id="KW-0560">Oxidoreductase</keyword>
<evidence type="ECO:0000256" key="2">
    <source>
        <dbReference type="ARBA" id="ARBA00023002"/>
    </source>
</evidence>
<comment type="similarity">
    <text evidence="1">Belongs to the IMPDH/GMPR family.</text>
</comment>
<comment type="caution">
    <text evidence="5">The sequence shown here is derived from an EMBL/GenBank/DDBJ whole genome shotgun (WGS) entry which is preliminary data.</text>
</comment>
<evidence type="ECO:0000256" key="1">
    <source>
        <dbReference type="ARBA" id="ARBA00005502"/>
    </source>
</evidence>
<dbReference type="NCBIfam" id="TIGR01304">
    <property type="entry name" value="IMP_DH_rel_2"/>
    <property type="match status" value="1"/>
</dbReference>
<evidence type="ECO:0000259" key="4">
    <source>
        <dbReference type="Pfam" id="PF00478"/>
    </source>
</evidence>
<accession>H0E0G6</accession>
<dbReference type="SMART" id="SM01240">
    <property type="entry name" value="IMPDH"/>
    <property type="match status" value="1"/>
</dbReference>